<evidence type="ECO:0008006" key="4">
    <source>
        <dbReference type="Google" id="ProtNLM"/>
    </source>
</evidence>
<organism evidence="2 3">
    <name type="scientific">Hyphomonas beringensis</name>
    <dbReference type="NCBI Taxonomy" id="1280946"/>
    <lineage>
        <taxon>Bacteria</taxon>
        <taxon>Pseudomonadati</taxon>
        <taxon>Pseudomonadota</taxon>
        <taxon>Alphaproteobacteria</taxon>
        <taxon>Hyphomonadales</taxon>
        <taxon>Hyphomonadaceae</taxon>
        <taxon>Hyphomonas</taxon>
    </lineage>
</organism>
<reference evidence="2 3" key="1">
    <citation type="journal article" date="2014" name="Antonie Van Leeuwenhoek">
        <title>Hyphomonas beringensis sp. nov. and Hyphomonas chukchiensis sp. nov., isolated from surface seawater of the Bering Sea and Chukchi Sea.</title>
        <authorList>
            <person name="Li C."/>
            <person name="Lai Q."/>
            <person name="Li G."/>
            <person name="Dong C."/>
            <person name="Wang J."/>
            <person name="Liao Y."/>
            <person name="Shao Z."/>
        </authorList>
    </citation>
    <scope>NUCLEOTIDE SEQUENCE [LARGE SCALE GENOMIC DNA]</scope>
    <source>
        <strain evidence="2 3">25B14_1</strain>
    </source>
</reference>
<feature type="chain" id="PRO_5001614374" description="Peroxiredoxin" evidence="1">
    <location>
        <begin position="21"/>
        <end position="152"/>
    </location>
</feature>
<evidence type="ECO:0000313" key="3">
    <source>
        <dbReference type="Proteomes" id="UP000027037"/>
    </source>
</evidence>
<dbReference type="SUPFAM" id="SSF75169">
    <property type="entry name" value="DsrEFH-like"/>
    <property type="match status" value="1"/>
</dbReference>
<dbReference type="EMBL" id="AWFF01000068">
    <property type="protein sequence ID" value="KCZ52354.1"/>
    <property type="molecule type" value="Genomic_DNA"/>
</dbReference>
<dbReference type="InterPro" id="IPR027396">
    <property type="entry name" value="DsrEFH-like"/>
</dbReference>
<dbReference type="RefSeq" id="WP_034798511.1">
    <property type="nucleotide sequence ID" value="NZ_AWFF01000068.1"/>
</dbReference>
<name>A0A062U6V4_9PROT</name>
<dbReference type="Gene3D" id="3.40.1260.10">
    <property type="entry name" value="DsrEFH-like"/>
    <property type="match status" value="1"/>
</dbReference>
<proteinExistence type="predicted"/>
<sequence length="152" mass="15061">MRGFLVACAALVLPACAAVADTPPAAAAADAGHAMLTVLTSADAETQLMALVLTKAAMAKGVTPQILLCSAAGDLALKSPPPEALAPLQPKGASPAGLLRSLKAEGVKVDVCAIYLPNRPFGAEALEDGIGVATPPDIASVFTAEGATVLSF</sequence>
<feature type="signal peptide" evidence="1">
    <location>
        <begin position="1"/>
        <end position="20"/>
    </location>
</feature>
<comment type="caution">
    <text evidence="2">The sequence shown here is derived from an EMBL/GenBank/DDBJ whole genome shotgun (WGS) entry which is preliminary data.</text>
</comment>
<dbReference type="Proteomes" id="UP000027037">
    <property type="component" value="Unassembled WGS sequence"/>
</dbReference>
<keyword evidence="1" id="KW-0732">Signal</keyword>
<protein>
    <recommendedName>
        <fullName evidence="4">Peroxiredoxin</fullName>
    </recommendedName>
</protein>
<gene>
    <name evidence="2" type="ORF">HY29_18115</name>
</gene>
<keyword evidence="3" id="KW-1185">Reference proteome</keyword>
<dbReference type="PATRIC" id="fig|1280946.3.peg.3040"/>
<dbReference type="AlphaFoldDB" id="A0A062U6V4"/>
<dbReference type="STRING" id="1280946.HY29_18115"/>
<evidence type="ECO:0000256" key="1">
    <source>
        <dbReference type="SAM" id="SignalP"/>
    </source>
</evidence>
<accession>A0A062U6V4</accession>
<dbReference type="OrthoDB" id="7361822at2"/>
<dbReference type="eggNOG" id="COG2044">
    <property type="taxonomic scope" value="Bacteria"/>
</dbReference>
<evidence type="ECO:0000313" key="2">
    <source>
        <dbReference type="EMBL" id="KCZ52354.1"/>
    </source>
</evidence>